<organism evidence="1 2">
    <name type="scientific">Anaerocolumna jejuensis DSM 15929</name>
    <dbReference type="NCBI Taxonomy" id="1121322"/>
    <lineage>
        <taxon>Bacteria</taxon>
        <taxon>Bacillati</taxon>
        <taxon>Bacillota</taxon>
        <taxon>Clostridia</taxon>
        <taxon>Lachnospirales</taxon>
        <taxon>Lachnospiraceae</taxon>
        <taxon>Anaerocolumna</taxon>
    </lineage>
</organism>
<protein>
    <submittedName>
        <fullName evidence="1">Uncharacterized protein</fullName>
    </submittedName>
</protein>
<dbReference type="Proteomes" id="UP000184386">
    <property type="component" value="Unassembled WGS sequence"/>
</dbReference>
<dbReference type="AlphaFoldDB" id="A0A1M6QUP2"/>
<dbReference type="EMBL" id="FRAC01000010">
    <property type="protein sequence ID" value="SHK23954.1"/>
    <property type="molecule type" value="Genomic_DNA"/>
</dbReference>
<gene>
    <name evidence="1" type="ORF">SAMN02745136_02042</name>
</gene>
<reference evidence="1 2" key="1">
    <citation type="submission" date="2016-11" db="EMBL/GenBank/DDBJ databases">
        <authorList>
            <person name="Jaros S."/>
            <person name="Januszkiewicz K."/>
            <person name="Wedrychowicz H."/>
        </authorList>
    </citation>
    <scope>NUCLEOTIDE SEQUENCE [LARGE SCALE GENOMIC DNA]</scope>
    <source>
        <strain evidence="1 2">DSM 15929</strain>
    </source>
</reference>
<sequence>MKGWTWMFGLSFLKAGQTIERLERGRKTAYHKSSKWKLFHYGTDFGRRISYGIKTCENHERICQWS</sequence>
<evidence type="ECO:0000313" key="1">
    <source>
        <dbReference type="EMBL" id="SHK23954.1"/>
    </source>
</evidence>
<accession>A0A1M6QUP2</accession>
<evidence type="ECO:0000313" key="2">
    <source>
        <dbReference type="Proteomes" id="UP000184386"/>
    </source>
</evidence>
<dbReference type="STRING" id="1121322.SAMN02745136_02042"/>
<name>A0A1M6QUP2_9FIRM</name>
<keyword evidence="2" id="KW-1185">Reference proteome</keyword>
<proteinExistence type="predicted"/>